<evidence type="ECO:0000313" key="2">
    <source>
        <dbReference type="Proteomes" id="UP000688137"/>
    </source>
</evidence>
<name>A0A8S1L0V9_PARPR</name>
<reference evidence="1" key="1">
    <citation type="submission" date="2021-01" db="EMBL/GenBank/DDBJ databases">
        <authorList>
            <consortium name="Genoscope - CEA"/>
            <person name="William W."/>
        </authorList>
    </citation>
    <scope>NUCLEOTIDE SEQUENCE</scope>
</reference>
<dbReference type="OMA" id="DMMEQKR"/>
<keyword evidence="2" id="KW-1185">Reference proteome</keyword>
<dbReference type="EMBL" id="CAJJDM010000027">
    <property type="protein sequence ID" value="CAD8059023.1"/>
    <property type="molecule type" value="Genomic_DNA"/>
</dbReference>
<dbReference type="Proteomes" id="UP000688137">
    <property type="component" value="Unassembled WGS sequence"/>
</dbReference>
<accession>A0A8S1L0V9</accession>
<dbReference type="AlphaFoldDB" id="A0A8S1L0V9"/>
<gene>
    <name evidence="1" type="ORF">PPRIM_AZ9-3.1.T0280193</name>
</gene>
<protein>
    <submittedName>
        <fullName evidence="1">Uncharacterized protein</fullName>
    </submittedName>
</protein>
<comment type="caution">
    <text evidence="1">The sequence shown here is derived from an EMBL/GenBank/DDBJ whole genome shotgun (WGS) entry which is preliminary data.</text>
</comment>
<organism evidence="1 2">
    <name type="scientific">Paramecium primaurelia</name>
    <dbReference type="NCBI Taxonomy" id="5886"/>
    <lineage>
        <taxon>Eukaryota</taxon>
        <taxon>Sar</taxon>
        <taxon>Alveolata</taxon>
        <taxon>Ciliophora</taxon>
        <taxon>Intramacronucleata</taxon>
        <taxon>Oligohymenophorea</taxon>
        <taxon>Peniculida</taxon>
        <taxon>Parameciidae</taxon>
        <taxon>Paramecium</taxon>
    </lineage>
</organism>
<sequence length="324" mass="38773">MEFKKEQPKATSKRFKKITQKLGIQSLNKEERFDEGMKDFQNLDTFFTVTDLLKDMNKEQPTPERQALFESQQTLIKTKLKLKKWKSEYPAYLQFEEKPPQILYKNKIALLQKAHSHLNLQKYEPQLYKEVENLSSLLKDKFKNVDLKEYPQLQLFQEISQYEELRVKTEFNETLRDSYLKDRLSLKQEQPEQKPIVSYDTYYKNYHNQAEQLRNRLRQQQMNFFNQKWGNSVVKMKMKEAQDKRGLLEKAKQIRRPAVTKKVVLPYLAPVIKNIITDICLEEADMMEQKRDFKKDIKELAKIGSDFYDPKPEPQIMGLRIVNS</sequence>
<evidence type="ECO:0000313" key="1">
    <source>
        <dbReference type="EMBL" id="CAD8059023.1"/>
    </source>
</evidence>
<proteinExistence type="predicted"/>